<feature type="compositionally biased region" description="Polar residues" evidence="8">
    <location>
        <begin position="304"/>
        <end position="316"/>
    </location>
</feature>
<dbReference type="Proteomes" id="UP000660262">
    <property type="component" value="Unassembled WGS sequence"/>
</dbReference>
<dbReference type="PROSITE" id="PS50294">
    <property type="entry name" value="WD_REPEATS_REGION"/>
    <property type="match status" value="1"/>
</dbReference>
<accession>A0A830HEZ2</accession>
<comment type="caution">
    <text evidence="10">The sequence shown here is derived from an EMBL/GenBank/DDBJ whole genome shotgun (WGS) entry which is preliminary data.</text>
</comment>
<feature type="region of interest" description="Disordered" evidence="8">
    <location>
        <begin position="1"/>
        <end position="65"/>
    </location>
</feature>
<dbReference type="InterPro" id="IPR020892">
    <property type="entry name" value="Cyclophilin-type_PPIase_CS"/>
</dbReference>
<feature type="repeat" description="WD" evidence="7">
    <location>
        <begin position="100"/>
        <end position="132"/>
    </location>
</feature>
<feature type="domain" description="PPIase cyclophilin-type" evidence="9">
    <location>
        <begin position="677"/>
        <end position="824"/>
    </location>
</feature>
<evidence type="ECO:0000313" key="11">
    <source>
        <dbReference type="Proteomes" id="UP000660262"/>
    </source>
</evidence>
<feature type="repeat" description="WD" evidence="7">
    <location>
        <begin position="255"/>
        <end position="299"/>
    </location>
</feature>
<dbReference type="InterPro" id="IPR001680">
    <property type="entry name" value="WD40_rpt"/>
</dbReference>
<evidence type="ECO:0000259" key="9">
    <source>
        <dbReference type="PROSITE" id="PS50072"/>
    </source>
</evidence>
<dbReference type="PANTHER" id="PTHR45625">
    <property type="entry name" value="PEPTIDYL-PROLYL CIS-TRANS ISOMERASE-RELATED"/>
    <property type="match status" value="1"/>
</dbReference>
<dbReference type="InterPro" id="IPR002130">
    <property type="entry name" value="Cyclophilin-type_PPIase_dom"/>
</dbReference>
<evidence type="ECO:0000256" key="3">
    <source>
        <dbReference type="ARBA" id="ARBA00022574"/>
    </source>
</evidence>
<dbReference type="OrthoDB" id="10264753at2759"/>
<feature type="region of interest" description="Disordered" evidence="8">
    <location>
        <begin position="298"/>
        <end position="326"/>
    </location>
</feature>
<dbReference type="SUPFAM" id="SSF50891">
    <property type="entry name" value="Cyclophilin-like"/>
    <property type="match status" value="1"/>
</dbReference>
<gene>
    <name evidence="10" type="ORF">PPROV_000381500</name>
</gene>
<name>A0A830HEZ2_9CHLO</name>
<dbReference type="InterPro" id="IPR019775">
    <property type="entry name" value="WD40_repeat_CS"/>
</dbReference>
<dbReference type="InterPro" id="IPR044666">
    <property type="entry name" value="Cyclophilin_A-like"/>
</dbReference>
<dbReference type="Gene3D" id="2.40.100.10">
    <property type="entry name" value="Cyclophilin-like"/>
    <property type="match status" value="1"/>
</dbReference>
<dbReference type="Pfam" id="PF00160">
    <property type="entry name" value="Pro_isomerase"/>
    <property type="match status" value="1"/>
</dbReference>
<dbReference type="GO" id="GO:0005634">
    <property type="term" value="C:nucleus"/>
    <property type="evidence" value="ECO:0007669"/>
    <property type="project" value="UniProtKB-ARBA"/>
</dbReference>
<dbReference type="PANTHER" id="PTHR45625:SF4">
    <property type="entry name" value="PEPTIDYLPROLYL ISOMERASE DOMAIN AND WD REPEAT-CONTAINING PROTEIN 1"/>
    <property type="match status" value="1"/>
</dbReference>
<dbReference type="Pfam" id="PF00400">
    <property type="entry name" value="WD40"/>
    <property type="match status" value="1"/>
</dbReference>
<evidence type="ECO:0000256" key="5">
    <source>
        <dbReference type="ARBA" id="ARBA00023110"/>
    </source>
</evidence>
<comment type="catalytic activity">
    <reaction evidence="1">
        <text>[protein]-peptidylproline (omega=180) = [protein]-peptidylproline (omega=0)</text>
        <dbReference type="Rhea" id="RHEA:16237"/>
        <dbReference type="Rhea" id="RHEA-COMP:10747"/>
        <dbReference type="Rhea" id="RHEA-COMP:10748"/>
        <dbReference type="ChEBI" id="CHEBI:83833"/>
        <dbReference type="ChEBI" id="CHEBI:83834"/>
        <dbReference type="EC" id="5.2.1.8"/>
    </reaction>
</comment>
<evidence type="ECO:0000256" key="7">
    <source>
        <dbReference type="PROSITE-ProRule" id="PRU00221"/>
    </source>
</evidence>
<dbReference type="PROSITE" id="PS00170">
    <property type="entry name" value="CSA_PPIASE_1"/>
    <property type="match status" value="1"/>
</dbReference>
<dbReference type="CDD" id="cd01927">
    <property type="entry name" value="cyclophilin_WD40"/>
    <property type="match status" value="1"/>
</dbReference>
<dbReference type="SMART" id="SM00320">
    <property type="entry name" value="WD40"/>
    <property type="match status" value="3"/>
</dbReference>
<evidence type="ECO:0000256" key="1">
    <source>
        <dbReference type="ARBA" id="ARBA00000971"/>
    </source>
</evidence>
<dbReference type="PROSITE" id="PS50072">
    <property type="entry name" value="CSA_PPIASE_2"/>
    <property type="match status" value="1"/>
</dbReference>
<evidence type="ECO:0000256" key="2">
    <source>
        <dbReference type="ARBA" id="ARBA00013194"/>
    </source>
</evidence>
<keyword evidence="3 7" id="KW-0853">WD repeat</keyword>
<keyword evidence="6" id="KW-0413">Isomerase</keyword>
<dbReference type="Gene3D" id="2.130.10.10">
    <property type="entry name" value="YVTN repeat-like/Quinoprotein amine dehydrogenase"/>
    <property type="match status" value="1"/>
</dbReference>
<dbReference type="FunFam" id="2.40.100.10:FF:000003">
    <property type="entry name" value="Peptidylprolyl isomerase domain and WD repeat-containing 1"/>
    <property type="match status" value="1"/>
</dbReference>
<dbReference type="GO" id="GO:0003755">
    <property type="term" value="F:peptidyl-prolyl cis-trans isomerase activity"/>
    <property type="evidence" value="ECO:0007669"/>
    <property type="project" value="UniProtKB-KW"/>
</dbReference>
<dbReference type="PROSITE" id="PS50082">
    <property type="entry name" value="WD_REPEATS_2"/>
    <property type="match status" value="2"/>
</dbReference>
<dbReference type="GO" id="GO:0006457">
    <property type="term" value="P:protein folding"/>
    <property type="evidence" value="ECO:0007669"/>
    <property type="project" value="InterPro"/>
</dbReference>
<keyword evidence="5" id="KW-0697">Rotamase</keyword>
<feature type="compositionally biased region" description="Polar residues" evidence="8">
    <location>
        <begin position="49"/>
        <end position="61"/>
    </location>
</feature>
<reference evidence="10" key="1">
    <citation type="submission" date="2020-10" db="EMBL/GenBank/DDBJ databases">
        <title>Unveiling of a novel bifunctional photoreceptor, Dualchrome1, isolated from a cosmopolitan green alga.</title>
        <authorList>
            <person name="Suzuki S."/>
            <person name="Kawachi M."/>
        </authorList>
    </citation>
    <scope>NUCLEOTIDE SEQUENCE</scope>
    <source>
        <strain evidence="10">NIES 2893</strain>
    </source>
</reference>
<evidence type="ECO:0000256" key="8">
    <source>
        <dbReference type="SAM" id="MobiDB-lite"/>
    </source>
</evidence>
<organism evidence="10 11">
    <name type="scientific">Pycnococcus provasolii</name>
    <dbReference type="NCBI Taxonomy" id="41880"/>
    <lineage>
        <taxon>Eukaryota</taxon>
        <taxon>Viridiplantae</taxon>
        <taxon>Chlorophyta</taxon>
        <taxon>Pseudoscourfieldiophyceae</taxon>
        <taxon>Pseudoscourfieldiales</taxon>
        <taxon>Pycnococcaceae</taxon>
        <taxon>Pycnococcus</taxon>
    </lineage>
</organism>
<keyword evidence="11" id="KW-1185">Reference proteome</keyword>
<dbReference type="SUPFAM" id="SSF50978">
    <property type="entry name" value="WD40 repeat-like"/>
    <property type="match status" value="1"/>
</dbReference>
<evidence type="ECO:0000256" key="6">
    <source>
        <dbReference type="ARBA" id="ARBA00023235"/>
    </source>
</evidence>
<dbReference type="EMBL" id="BNJQ01000009">
    <property type="protein sequence ID" value="GHP05063.1"/>
    <property type="molecule type" value="Genomic_DNA"/>
</dbReference>
<sequence length="827" mass="88375">MSSRKRPLDDASSDDDVGPAPPSSAPQLGEDANQNDAGSGSDDDVGPSAPSSDRLTTSAKNNAAVARHEALKRKKAKIMSPDELEAFVNNLPSAPFYARSYMHRDVVSHVAYSPFADFVVTASVDGHVKFWSRTTSTGDGAGDANAGAMLELAKHYRAHMCKIADLCATTEGDLVLTVGATDLTAKVFDVGTYDMAGQVKLVAAPLRACWLFGGGSRDTVRRFAVSDAGGPTIRVYAPFERGHGDGAATPTWIVNANHDAPVTALAYHDDGAGGGIAISGDSNGGLELWNMTRRARQQPLRLPSDQSMRSADTPSASGGGIRALDDDDDMNGDALRDLRRMHDSDADVEDVYGWPEQGGSHGLAFEHKVDTHLFQMRMAKVAETGSRVAVWNIAIAPRLSRGGSLPPYFAVYGSDLKLRVFRFRTCKVIRIYDEGLDAIGDLQRDDSARPPERRKMGIDDFDFGQRLATERDLTDQLRGDVAGEKPSVSFDASGHLLLYPSVFGIKVVNVLTNQLIVVIGRHESTERFLRFAICSNLAAGDPTARGSGAMSAAMASASGARDAATRAMIASRKGKANSVVGSGSNVDDDDNRAMIAATAFGKVRVYLLTRRAPNAGAGDDSATAAKEAFAARDVYNEKPPAEEILLNQAAAAAASAGVADTPEARRAANHATRVTIHTTLGDICVELFASETPKTVENFTRHSLDGYYDSLTFHRVIRGFMIQTGDPMGDGTGGTSVWGSDFADEFHPKHRHDRAGTLSMANAGPNTNGSQFFLTTVATPWLDNKHTVFGRVTKGMDVVKAIEQVKTDSNDKPLTDVKMASISVEFD</sequence>
<dbReference type="InterPro" id="IPR029000">
    <property type="entry name" value="Cyclophilin-like_dom_sf"/>
</dbReference>
<evidence type="ECO:0000256" key="4">
    <source>
        <dbReference type="ARBA" id="ARBA00022737"/>
    </source>
</evidence>
<dbReference type="InterPro" id="IPR015943">
    <property type="entry name" value="WD40/YVTN_repeat-like_dom_sf"/>
</dbReference>
<dbReference type="EC" id="5.2.1.8" evidence="2"/>
<evidence type="ECO:0000313" key="10">
    <source>
        <dbReference type="EMBL" id="GHP05063.1"/>
    </source>
</evidence>
<dbReference type="PRINTS" id="PR00153">
    <property type="entry name" value="CSAPPISMRASE"/>
</dbReference>
<proteinExistence type="predicted"/>
<dbReference type="InterPro" id="IPR036322">
    <property type="entry name" value="WD40_repeat_dom_sf"/>
</dbReference>
<protein>
    <recommendedName>
        <fullName evidence="2">peptidylprolyl isomerase</fullName>
        <ecNumber evidence="2">5.2.1.8</ecNumber>
    </recommendedName>
</protein>
<dbReference type="PROSITE" id="PS00678">
    <property type="entry name" value="WD_REPEATS_1"/>
    <property type="match status" value="1"/>
</dbReference>
<dbReference type="AlphaFoldDB" id="A0A830HEZ2"/>
<keyword evidence="4" id="KW-0677">Repeat</keyword>